<dbReference type="EMBL" id="WBKA01000003">
    <property type="protein sequence ID" value="KAB1632270.1"/>
    <property type="molecule type" value="Genomic_DNA"/>
</dbReference>
<evidence type="ECO:0000256" key="7">
    <source>
        <dbReference type="SAM" id="MobiDB-lite"/>
    </source>
</evidence>
<reference evidence="9 10" key="1">
    <citation type="submission" date="2019-09" db="EMBL/GenBank/DDBJ databases">
        <title>Phylogeny of genus Pseudoclavibacter and closely related genus.</title>
        <authorList>
            <person name="Li Y."/>
        </authorList>
    </citation>
    <scope>NUCLEOTIDE SEQUENCE [LARGE SCALE GENOMIC DNA]</scope>
    <source>
        <strain evidence="9 10">JCM 16921</strain>
    </source>
</reference>
<dbReference type="Proteomes" id="UP000481339">
    <property type="component" value="Unassembled WGS sequence"/>
</dbReference>
<gene>
    <name evidence="9" type="ORF">F8O02_04430</name>
</gene>
<feature type="transmembrane region" description="Helical" evidence="8">
    <location>
        <begin position="457"/>
        <end position="488"/>
    </location>
</feature>
<evidence type="ECO:0000313" key="10">
    <source>
        <dbReference type="Proteomes" id="UP000481339"/>
    </source>
</evidence>
<feature type="transmembrane region" description="Helical" evidence="8">
    <location>
        <begin position="261"/>
        <end position="282"/>
    </location>
</feature>
<feature type="transmembrane region" description="Helical" evidence="8">
    <location>
        <begin position="193"/>
        <end position="216"/>
    </location>
</feature>
<comment type="subcellular location">
    <subcellularLocation>
        <location evidence="1">Endomembrane system</location>
        <topology evidence="1">Multi-pass membrane protein</topology>
    </subcellularLocation>
</comment>
<organism evidence="9 10">
    <name type="scientific">Pseudoclavibacter caeni</name>
    <dbReference type="NCBI Taxonomy" id="908846"/>
    <lineage>
        <taxon>Bacteria</taxon>
        <taxon>Bacillati</taxon>
        <taxon>Actinomycetota</taxon>
        <taxon>Actinomycetes</taxon>
        <taxon>Micrococcales</taxon>
        <taxon>Microbacteriaceae</taxon>
        <taxon>Pseudoclavibacter</taxon>
    </lineage>
</organism>
<feature type="compositionally biased region" description="Basic and acidic residues" evidence="7">
    <location>
        <begin position="38"/>
        <end position="48"/>
    </location>
</feature>
<feature type="transmembrane region" description="Helical" evidence="8">
    <location>
        <begin position="113"/>
        <end position="132"/>
    </location>
</feature>
<evidence type="ECO:0000256" key="2">
    <source>
        <dbReference type="ARBA" id="ARBA00005697"/>
    </source>
</evidence>
<feature type="transmembrane region" description="Helical" evidence="8">
    <location>
        <begin position="163"/>
        <end position="181"/>
    </location>
</feature>
<keyword evidence="5 8" id="KW-1133">Transmembrane helix</keyword>
<evidence type="ECO:0000256" key="5">
    <source>
        <dbReference type="ARBA" id="ARBA00022989"/>
    </source>
</evidence>
<dbReference type="InterPro" id="IPR006043">
    <property type="entry name" value="NCS2"/>
</dbReference>
<evidence type="ECO:0000256" key="4">
    <source>
        <dbReference type="ARBA" id="ARBA00022692"/>
    </source>
</evidence>
<name>A0A7C8FTR4_9MICO</name>
<feature type="transmembrane region" description="Helical" evidence="8">
    <location>
        <begin position="72"/>
        <end position="93"/>
    </location>
</feature>
<keyword evidence="10" id="KW-1185">Reference proteome</keyword>
<evidence type="ECO:0000256" key="6">
    <source>
        <dbReference type="ARBA" id="ARBA00023136"/>
    </source>
</evidence>
<evidence type="ECO:0000256" key="3">
    <source>
        <dbReference type="ARBA" id="ARBA00022448"/>
    </source>
</evidence>
<feature type="transmembrane region" description="Helical" evidence="8">
    <location>
        <begin position="139"/>
        <end position="157"/>
    </location>
</feature>
<evidence type="ECO:0000313" key="9">
    <source>
        <dbReference type="EMBL" id="KAB1632270.1"/>
    </source>
</evidence>
<dbReference type="AlphaFoldDB" id="A0A7C8FTR4"/>
<comment type="caution">
    <text evidence="9">The sequence shown here is derived from an EMBL/GenBank/DDBJ whole genome shotgun (WGS) entry which is preliminary data.</text>
</comment>
<feature type="transmembrane region" description="Helical" evidence="8">
    <location>
        <begin position="500"/>
        <end position="518"/>
    </location>
</feature>
<dbReference type="GO" id="GO:0005886">
    <property type="term" value="C:plasma membrane"/>
    <property type="evidence" value="ECO:0007669"/>
    <property type="project" value="TreeGrafter"/>
</dbReference>
<dbReference type="Pfam" id="PF00860">
    <property type="entry name" value="Xan_ur_permease"/>
    <property type="match status" value="1"/>
</dbReference>
<dbReference type="PANTHER" id="PTHR43337:SF1">
    <property type="entry name" value="XANTHINE_URACIL PERMEASE C887.17-RELATED"/>
    <property type="match status" value="1"/>
</dbReference>
<dbReference type="GO" id="GO:0005345">
    <property type="term" value="F:purine nucleobase transmembrane transporter activity"/>
    <property type="evidence" value="ECO:0007669"/>
    <property type="project" value="TreeGrafter"/>
</dbReference>
<feature type="transmembrane region" description="Helical" evidence="8">
    <location>
        <begin position="236"/>
        <end position="254"/>
    </location>
</feature>
<dbReference type="GO" id="GO:0012505">
    <property type="term" value="C:endomembrane system"/>
    <property type="evidence" value="ECO:0007669"/>
    <property type="project" value="UniProtKB-SubCell"/>
</dbReference>
<feature type="transmembrane region" description="Helical" evidence="8">
    <location>
        <begin position="403"/>
        <end position="420"/>
    </location>
</feature>
<proteinExistence type="inferred from homology"/>
<accession>A0A7C8FTR4</accession>
<keyword evidence="6 8" id="KW-0472">Membrane</keyword>
<dbReference type="InterPro" id="IPR045018">
    <property type="entry name" value="Azg-like"/>
</dbReference>
<sequence>MSGHEPASGAARLGAGASPSSGERNPSTVTASVTSTTEQHESNPPERAYRHPAWLERLFGVARRGSTVGTEIRGGVVTFFAMAYIVILNPIIIGGTETRAATDVLGGWLPNGQVAAATALTAGVMTILFGVVANLPFGLAAGLGVNSFLAVSVIQDVTWQEAMGLVVINGVVITILSLTGLRERIFDAIPQQLKTAITVGIGLFIAFIGLVDAGFVRSSGIASPPVQLADNGSISTWPVVMFVITLVIMGVLMARKVRGALLIGLVVSTILAMILEGVLHLGSSVDSAGGWSLNVPELPSTLLSVPDLSLVGAVDFGAFARIGWLSATMLVFTLFFTSFFDAMGTMTGLAKAAGLADEQGNFPRLRSAMVMEGVAVAAGGATSCSANTVFVDSAAGVGEGARTGLASVVTGLLFLAAMFLTPLTAIVPSEVAAAALVAVGSLMVAQIRDIDWSEYSAALPVFLTITVMPLTYSIANGIGVGFISWVVIRTLSGRWRDISPLMWVVALGFLVYFARGPIETLMGV</sequence>
<protein>
    <submittedName>
        <fullName evidence="9">NCS2 family permease</fullName>
    </submittedName>
</protein>
<feature type="transmembrane region" description="Helical" evidence="8">
    <location>
        <begin position="318"/>
        <end position="340"/>
    </location>
</feature>
<evidence type="ECO:0000256" key="1">
    <source>
        <dbReference type="ARBA" id="ARBA00004127"/>
    </source>
</evidence>
<feature type="compositionally biased region" description="Low complexity" evidence="7">
    <location>
        <begin position="7"/>
        <end position="37"/>
    </location>
</feature>
<dbReference type="OrthoDB" id="9808458at2"/>
<comment type="similarity">
    <text evidence="2">Belongs to the nucleobase:cation symporter-2 (NCS2) (TC 2.A.40) family. Azg-like subfamily.</text>
</comment>
<dbReference type="PANTHER" id="PTHR43337">
    <property type="entry name" value="XANTHINE/URACIL PERMEASE C887.17-RELATED"/>
    <property type="match status" value="1"/>
</dbReference>
<keyword evidence="4 8" id="KW-0812">Transmembrane</keyword>
<feature type="region of interest" description="Disordered" evidence="7">
    <location>
        <begin position="1"/>
        <end position="48"/>
    </location>
</feature>
<keyword evidence="3" id="KW-0813">Transport</keyword>
<evidence type="ECO:0000256" key="8">
    <source>
        <dbReference type="SAM" id="Phobius"/>
    </source>
</evidence>